<evidence type="ECO:0000313" key="2">
    <source>
        <dbReference type="EMBL" id="MCM3715635.1"/>
    </source>
</evidence>
<dbReference type="Proteomes" id="UP001139179">
    <property type="component" value="Unassembled WGS sequence"/>
</dbReference>
<keyword evidence="1" id="KW-0812">Transmembrane</keyword>
<dbReference type="InterPro" id="IPR025440">
    <property type="entry name" value="DUF4306"/>
</dbReference>
<feature type="transmembrane region" description="Helical" evidence="1">
    <location>
        <begin position="88"/>
        <end position="110"/>
    </location>
</feature>
<protein>
    <submittedName>
        <fullName evidence="2">YjdJ family protein</fullName>
    </submittedName>
</protein>
<keyword evidence="3" id="KW-1185">Reference proteome</keyword>
<reference evidence="2" key="1">
    <citation type="submission" date="2022-05" db="EMBL/GenBank/DDBJ databases">
        <title>Comparative Genomics of Spacecraft Associated Microbes.</title>
        <authorList>
            <person name="Tran M.T."/>
            <person name="Wright A."/>
            <person name="Seuylemezian A."/>
            <person name="Eisen J."/>
            <person name="Coil D."/>
        </authorList>
    </citation>
    <scope>NUCLEOTIDE SEQUENCE</scope>
    <source>
        <strain evidence="2">214.1.1</strain>
    </source>
</reference>
<dbReference type="AlphaFoldDB" id="A0A9X2DT16"/>
<proteinExistence type="predicted"/>
<comment type="caution">
    <text evidence="2">The sequence shown here is derived from an EMBL/GenBank/DDBJ whole genome shotgun (WGS) entry which is preliminary data.</text>
</comment>
<organism evidence="2 3">
    <name type="scientific">Halalkalibacter oceani</name>
    <dbReference type="NCBI Taxonomy" id="1653776"/>
    <lineage>
        <taxon>Bacteria</taxon>
        <taxon>Bacillati</taxon>
        <taxon>Bacillota</taxon>
        <taxon>Bacilli</taxon>
        <taxon>Bacillales</taxon>
        <taxon>Bacillaceae</taxon>
        <taxon>Halalkalibacter</taxon>
    </lineage>
</organism>
<evidence type="ECO:0000256" key="1">
    <source>
        <dbReference type="SAM" id="Phobius"/>
    </source>
</evidence>
<gene>
    <name evidence="2" type="ORF">M3202_16335</name>
</gene>
<keyword evidence="1" id="KW-1133">Transmembrane helix</keyword>
<feature type="transmembrane region" description="Helical" evidence="1">
    <location>
        <begin position="61"/>
        <end position="81"/>
    </location>
</feature>
<dbReference type="Pfam" id="PF14154">
    <property type="entry name" value="DUF4306"/>
    <property type="match status" value="1"/>
</dbReference>
<dbReference type="EMBL" id="JAMBOL010000018">
    <property type="protein sequence ID" value="MCM3715635.1"/>
    <property type="molecule type" value="Genomic_DNA"/>
</dbReference>
<name>A0A9X2DT16_9BACI</name>
<accession>A0A9X2DT16</accession>
<keyword evidence="1" id="KW-0472">Membrane</keyword>
<sequence length="145" mass="16191">MIVFLFSLLAAWYEGSELLINPGEWEYTAIFTQLLTGGRIEDAGEILVIDHFVYALKFRPLFPILLYLSGLYFVSLLVYLLSKRTKAFCYYLFGAAAINLALSLLFIGSSTDGVRAFLNVMWLVTLTSSLLAAYLLRKTGVIAKG</sequence>
<evidence type="ECO:0000313" key="3">
    <source>
        <dbReference type="Proteomes" id="UP001139179"/>
    </source>
</evidence>
<feature type="transmembrane region" description="Helical" evidence="1">
    <location>
        <begin position="116"/>
        <end position="136"/>
    </location>
</feature>